<evidence type="ECO:0008006" key="4">
    <source>
        <dbReference type="Google" id="ProtNLM"/>
    </source>
</evidence>
<feature type="region of interest" description="Disordered" evidence="1">
    <location>
        <begin position="1"/>
        <end position="20"/>
    </location>
</feature>
<proteinExistence type="predicted"/>
<sequence length="296" mass="33361">MSIKTVPNLDPGDGKSHDSTRKLCHDTVIFTVVIGSDHGRGHVGGLHLWSRYASGQDTPLVKTRLWSRNAFGQDAPLVKSLRLDDSTGTMSSVNTHSHVTFTQSTKASFDEHIKDQPNNHRISSTEKENILSWLGNSRHPASQKEFNRRNYVQKTFSWDESTQTLVAATKSNKVKNRIVVTEDMILQTVEQVHVESHHAGWDATWKILRAAYYGILRSDMIYLLKRCEVCSRNPTRRPKCSPATAVRPTELPKGGNISMEEAWECELDLGGVESNKDHSEFFAPLRDYFDGQDLLA</sequence>
<evidence type="ECO:0000313" key="2">
    <source>
        <dbReference type="EMBL" id="KAJ2890600.1"/>
    </source>
</evidence>
<gene>
    <name evidence="2" type="ORF">MKZ38_001614</name>
</gene>
<accession>A0AAD5RFF9</accession>
<name>A0AAD5RFF9_9PEZI</name>
<dbReference type="AlphaFoldDB" id="A0AAD5RFF9"/>
<comment type="caution">
    <text evidence="2">The sequence shown here is derived from an EMBL/GenBank/DDBJ whole genome shotgun (WGS) entry which is preliminary data.</text>
</comment>
<evidence type="ECO:0000256" key="1">
    <source>
        <dbReference type="SAM" id="MobiDB-lite"/>
    </source>
</evidence>
<dbReference type="Gene3D" id="1.10.340.70">
    <property type="match status" value="1"/>
</dbReference>
<evidence type="ECO:0000313" key="3">
    <source>
        <dbReference type="Proteomes" id="UP001201980"/>
    </source>
</evidence>
<reference evidence="2" key="1">
    <citation type="submission" date="2022-07" db="EMBL/GenBank/DDBJ databases">
        <title>Draft genome sequence of Zalerion maritima ATCC 34329, a (micro)plastics degrading marine fungus.</title>
        <authorList>
            <person name="Paco A."/>
            <person name="Goncalves M.F.M."/>
            <person name="Rocha-Santos T.A.P."/>
            <person name="Alves A."/>
        </authorList>
    </citation>
    <scope>NUCLEOTIDE SEQUENCE</scope>
    <source>
        <strain evidence="2">ATCC 34329</strain>
    </source>
</reference>
<organism evidence="2 3">
    <name type="scientific">Zalerion maritima</name>
    <dbReference type="NCBI Taxonomy" id="339359"/>
    <lineage>
        <taxon>Eukaryota</taxon>
        <taxon>Fungi</taxon>
        <taxon>Dikarya</taxon>
        <taxon>Ascomycota</taxon>
        <taxon>Pezizomycotina</taxon>
        <taxon>Sordariomycetes</taxon>
        <taxon>Lulworthiomycetidae</taxon>
        <taxon>Lulworthiales</taxon>
        <taxon>Lulworthiaceae</taxon>
        <taxon>Zalerion</taxon>
    </lineage>
</organism>
<dbReference type="EMBL" id="JAKWBI020001458">
    <property type="protein sequence ID" value="KAJ2890600.1"/>
    <property type="molecule type" value="Genomic_DNA"/>
</dbReference>
<protein>
    <recommendedName>
        <fullName evidence="4">Integrase zinc-binding domain-containing protein</fullName>
    </recommendedName>
</protein>
<dbReference type="Proteomes" id="UP001201980">
    <property type="component" value="Unassembled WGS sequence"/>
</dbReference>
<keyword evidence="3" id="KW-1185">Reference proteome</keyword>